<feature type="region of interest" description="Disordered" evidence="1">
    <location>
        <begin position="24"/>
        <end position="45"/>
    </location>
</feature>
<evidence type="ECO:0000313" key="2">
    <source>
        <dbReference type="EMBL" id="KAK1430316.1"/>
    </source>
</evidence>
<name>A0AAD8L012_TARER</name>
<dbReference type="EMBL" id="JAUHHV010000003">
    <property type="protein sequence ID" value="KAK1430316.1"/>
    <property type="molecule type" value="Genomic_DNA"/>
</dbReference>
<sequence>MVKPLTPVFQMVLLDPRVSMKVGFSRNHRDRDQAHEKLSTPLSPQIKTQTDDDCYCYHNSPETAVRRRKLQHVRNLKSLILTYVKEI</sequence>
<evidence type="ECO:0000256" key="1">
    <source>
        <dbReference type="SAM" id="MobiDB-lite"/>
    </source>
</evidence>
<dbReference type="AlphaFoldDB" id="A0AAD8L012"/>
<reference evidence="2" key="1">
    <citation type="journal article" date="2023" name="bioRxiv">
        <title>Improved chromosome-level genome assembly for marigold (Tagetes erecta).</title>
        <authorList>
            <person name="Jiang F."/>
            <person name="Yuan L."/>
            <person name="Wang S."/>
            <person name="Wang H."/>
            <person name="Xu D."/>
            <person name="Wang A."/>
            <person name="Fan W."/>
        </authorList>
    </citation>
    <scope>NUCLEOTIDE SEQUENCE</scope>
    <source>
        <strain evidence="2">WSJ</strain>
        <tissue evidence="2">Leaf</tissue>
    </source>
</reference>
<protein>
    <submittedName>
        <fullName evidence="2">Uncharacterized protein</fullName>
    </submittedName>
</protein>
<dbReference type="Proteomes" id="UP001229421">
    <property type="component" value="Unassembled WGS sequence"/>
</dbReference>
<accession>A0AAD8L012</accession>
<gene>
    <name evidence="2" type="ORF">QVD17_12970</name>
</gene>
<feature type="compositionally biased region" description="Basic and acidic residues" evidence="1">
    <location>
        <begin position="27"/>
        <end position="38"/>
    </location>
</feature>
<keyword evidence="3" id="KW-1185">Reference proteome</keyword>
<organism evidence="2 3">
    <name type="scientific">Tagetes erecta</name>
    <name type="common">African marigold</name>
    <dbReference type="NCBI Taxonomy" id="13708"/>
    <lineage>
        <taxon>Eukaryota</taxon>
        <taxon>Viridiplantae</taxon>
        <taxon>Streptophyta</taxon>
        <taxon>Embryophyta</taxon>
        <taxon>Tracheophyta</taxon>
        <taxon>Spermatophyta</taxon>
        <taxon>Magnoliopsida</taxon>
        <taxon>eudicotyledons</taxon>
        <taxon>Gunneridae</taxon>
        <taxon>Pentapetalae</taxon>
        <taxon>asterids</taxon>
        <taxon>campanulids</taxon>
        <taxon>Asterales</taxon>
        <taxon>Asteraceae</taxon>
        <taxon>Asteroideae</taxon>
        <taxon>Heliantheae alliance</taxon>
        <taxon>Tageteae</taxon>
        <taxon>Tagetes</taxon>
    </lineage>
</organism>
<proteinExistence type="predicted"/>
<comment type="caution">
    <text evidence="2">The sequence shown here is derived from an EMBL/GenBank/DDBJ whole genome shotgun (WGS) entry which is preliminary data.</text>
</comment>
<evidence type="ECO:0000313" key="3">
    <source>
        <dbReference type="Proteomes" id="UP001229421"/>
    </source>
</evidence>